<comment type="caution">
    <text evidence="1">The sequence shown here is derived from an EMBL/GenBank/DDBJ whole genome shotgun (WGS) entry which is preliminary data.</text>
</comment>
<dbReference type="InterPro" id="IPR012337">
    <property type="entry name" value="RNaseH-like_sf"/>
</dbReference>
<dbReference type="GO" id="GO:0003676">
    <property type="term" value="F:nucleic acid binding"/>
    <property type="evidence" value="ECO:0007669"/>
    <property type="project" value="InterPro"/>
</dbReference>
<reference evidence="1" key="1">
    <citation type="submission" date="2023-07" db="EMBL/GenBank/DDBJ databases">
        <title>Chromosome-level genome assembly of Artemia franciscana.</title>
        <authorList>
            <person name="Jo E."/>
        </authorList>
    </citation>
    <scope>NUCLEOTIDE SEQUENCE</scope>
    <source>
        <tissue evidence="1">Whole body</tissue>
    </source>
</reference>
<dbReference type="Proteomes" id="UP001187531">
    <property type="component" value="Unassembled WGS sequence"/>
</dbReference>
<sequence>MEDCDENLSAINPFVAEGIITNNTEKANAAAKHLASTVSVDDPFVEGAIAQKSKYTSLQHVNMGIHLKFQWIPGQTGIPGNEQADLTAKDATITSEETSRAVTQCIAYAISSIIQKLKHESFINNQAKFKLVFYREAEK</sequence>
<feature type="non-terminal residue" evidence="1">
    <location>
        <position position="1"/>
    </location>
</feature>
<protein>
    <recommendedName>
        <fullName evidence="3">RNase H type-1 domain-containing protein</fullName>
    </recommendedName>
</protein>
<organism evidence="1 2">
    <name type="scientific">Artemia franciscana</name>
    <name type="common">Brine shrimp</name>
    <name type="synonym">Artemia sanfranciscana</name>
    <dbReference type="NCBI Taxonomy" id="6661"/>
    <lineage>
        <taxon>Eukaryota</taxon>
        <taxon>Metazoa</taxon>
        <taxon>Ecdysozoa</taxon>
        <taxon>Arthropoda</taxon>
        <taxon>Crustacea</taxon>
        <taxon>Branchiopoda</taxon>
        <taxon>Anostraca</taxon>
        <taxon>Artemiidae</taxon>
        <taxon>Artemia</taxon>
    </lineage>
</organism>
<evidence type="ECO:0000313" key="1">
    <source>
        <dbReference type="EMBL" id="KAK2722187.1"/>
    </source>
</evidence>
<dbReference type="InterPro" id="IPR036397">
    <property type="entry name" value="RNaseH_sf"/>
</dbReference>
<evidence type="ECO:0008006" key="3">
    <source>
        <dbReference type="Google" id="ProtNLM"/>
    </source>
</evidence>
<dbReference type="SUPFAM" id="SSF53098">
    <property type="entry name" value="Ribonuclease H-like"/>
    <property type="match status" value="1"/>
</dbReference>
<accession>A0AA88L9L7</accession>
<dbReference type="Gene3D" id="3.30.420.10">
    <property type="entry name" value="Ribonuclease H-like superfamily/Ribonuclease H"/>
    <property type="match status" value="1"/>
</dbReference>
<evidence type="ECO:0000313" key="2">
    <source>
        <dbReference type="Proteomes" id="UP001187531"/>
    </source>
</evidence>
<keyword evidence="2" id="KW-1185">Reference proteome</keyword>
<dbReference type="EMBL" id="JAVRJZ010000005">
    <property type="protein sequence ID" value="KAK2722187.1"/>
    <property type="molecule type" value="Genomic_DNA"/>
</dbReference>
<gene>
    <name evidence="1" type="ORF">QYM36_002667</name>
</gene>
<name>A0AA88L9L7_ARTSF</name>
<dbReference type="AlphaFoldDB" id="A0AA88L9L7"/>
<proteinExistence type="predicted"/>